<gene>
    <name evidence="3" type="ORF">DFA_01697</name>
</gene>
<dbReference type="OrthoDB" id="2096480at2759"/>
<dbReference type="Gene3D" id="3.30.70.2450">
    <property type="match status" value="1"/>
</dbReference>
<sequence>MAPLTFVEEKSSSSTLPLQDLNEEEEYQVVIVGCGPNGSVMANLLGMYGIKTLVVEASDTIYNLPRAAHLDDEAIRILQFIGLDELMKQNSLKLDVKFNRKSQSMTYLTIKNTETVYGHPRSIFWYQPELEQILVNGFQRFGEHMVKLLLGHRMVRMCYDQKTKTNRVEVVDNETGHVKNIRCNFVIGADGGNSTVRKSMSSNLHGESGSMRWLVIDATLDSDHPKINDYFQFVCDPKLPMVSCPLPGNHFRWEFAIADGQDEDEFIAGSDRLIELYGGDLSKLKNRVADRWFDGESRFIIGDAAHCLPQFLGMGVSSGMRDSINLAWKLKMALDNINEPYRINTAALLDSYALERKPEVELIGNKSNRIGNAVMSTNIIASTIRDLFSYILLLMPFIQTIFTNNEMKPIVPIKEGIIDHGHATDQYYDKKKSSPWKSFLGFLVIFYYALLQWSSSSSSSSSRKNTHKKNVGHRIVQPNIIMNNNNNNNNTMKLDSVMGLGFSCFVVNATDNTFSLLNTNSSIWKLLNTSFITIGQNNSSSSHWKQFPSIQIQRDQDKPFNAFIGNNMDGDSIIVIVRPDKHIFGIYKGDNEIATISNSLQNTFLIN</sequence>
<keyword evidence="4" id="KW-1185">Reference proteome</keyword>
<keyword evidence="1" id="KW-0560">Oxidoreductase</keyword>
<dbReference type="PANTHER" id="PTHR43476">
    <property type="entry name" value="3-(3-HYDROXY-PHENYL)PROPIONATE/3-HYDROXYCINNAMIC ACID HYDROXYLASE"/>
    <property type="match status" value="1"/>
</dbReference>
<dbReference type="STRING" id="1054147.F4PU96"/>
<evidence type="ECO:0000313" key="4">
    <source>
        <dbReference type="Proteomes" id="UP000007797"/>
    </source>
</evidence>
<feature type="domain" description="FAD-binding" evidence="2">
    <location>
        <begin position="26"/>
        <end position="361"/>
    </location>
</feature>
<dbReference type="GeneID" id="14873460"/>
<dbReference type="SUPFAM" id="SSF51905">
    <property type="entry name" value="FAD/NAD(P)-binding domain"/>
    <property type="match status" value="1"/>
</dbReference>
<accession>F4PU96</accession>
<dbReference type="Proteomes" id="UP000007797">
    <property type="component" value="Unassembled WGS sequence"/>
</dbReference>
<organism evidence="3 4">
    <name type="scientific">Cavenderia fasciculata</name>
    <name type="common">Slime mold</name>
    <name type="synonym">Dictyostelium fasciculatum</name>
    <dbReference type="NCBI Taxonomy" id="261658"/>
    <lineage>
        <taxon>Eukaryota</taxon>
        <taxon>Amoebozoa</taxon>
        <taxon>Evosea</taxon>
        <taxon>Eumycetozoa</taxon>
        <taxon>Dictyostelia</taxon>
        <taxon>Acytosteliales</taxon>
        <taxon>Cavenderiaceae</taxon>
        <taxon>Cavenderia</taxon>
    </lineage>
</organism>
<dbReference type="PANTHER" id="PTHR43476:SF3">
    <property type="entry name" value="FAD-BINDING MONOOXYGENASE"/>
    <property type="match status" value="1"/>
</dbReference>
<evidence type="ECO:0000259" key="2">
    <source>
        <dbReference type="Pfam" id="PF01494"/>
    </source>
</evidence>
<evidence type="ECO:0000256" key="1">
    <source>
        <dbReference type="ARBA" id="ARBA00023002"/>
    </source>
</evidence>
<dbReference type="InterPro" id="IPR036188">
    <property type="entry name" value="FAD/NAD-bd_sf"/>
</dbReference>
<dbReference type="KEGG" id="dfa:DFA_01697"/>
<evidence type="ECO:0000313" key="3">
    <source>
        <dbReference type="EMBL" id="EGG21811.1"/>
    </source>
</evidence>
<dbReference type="OMA" id="TIEREPM"/>
<dbReference type="Gene3D" id="3.50.50.60">
    <property type="entry name" value="FAD/NAD(P)-binding domain"/>
    <property type="match status" value="1"/>
</dbReference>
<dbReference type="GO" id="GO:0071949">
    <property type="term" value="F:FAD binding"/>
    <property type="evidence" value="ECO:0007669"/>
    <property type="project" value="InterPro"/>
</dbReference>
<dbReference type="GO" id="GO:0016491">
    <property type="term" value="F:oxidoreductase activity"/>
    <property type="evidence" value="ECO:0007669"/>
    <property type="project" value="UniProtKB-KW"/>
</dbReference>
<dbReference type="EMBL" id="GL883010">
    <property type="protein sequence ID" value="EGG21811.1"/>
    <property type="molecule type" value="Genomic_DNA"/>
</dbReference>
<dbReference type="RefSeq" id="XP_004359661.1">
    <property type="nucleotide sequence ID" value="XM_004359604.1"/>
</dbReference>
<reference evidence="4" key="1">
    <citation type="journal article" date="2011" name="Genome Res.">
        <title>Phylogeny-wide analysis of social amoeba genomes highlights ancient origins for complex intercellular communication.</title>
        <authorList>
            <person name="Heidel A.J."/>
            <person name="Lawal H.M."/>
            <person name="Felder M."/>
            <person name="Schilde C."/>
            <person name="Helps N.R."/>
            <person name="Tunggal B."/>
            <person name="Rivero F."/>
            <person name="John U."/>
            <person name="Schleicher M."/>
            <person name="Eichinger L."/>
            <person name="Platzer M."/>
            <person name="Noegel A.A."/>
            <person name="Schaap P."/>
            <person name="Gloeckner G."/>
        </authorList>
    </citation>
    <scope>NUCLEOTIDE SEQUENCE [LARGE SCALE GENOMIC DNA]</scope>
    <source>
        <strain evidence="4">SH3</strain>
    </source>
</reference>
<name>F4PU96_CACFS</name>
<dbReference type="InterPro" id="IPR050631">
    <property type="entry name" value="PheA/TfdB_FAD_monoxygenase"/>
</dbReference>
<dbReference type="InterPro" id="IPR002938">
    <property type="entry name" value="FAD-bd"/>
</dbReference>
<protein>
    <recommendedName>
        <fullName evidence="2">FAD-binding domain-containing protein</fullName>
    </recommendedName>
</protein>
<dbReference type="PRINTS" id="PR00420">
    <property type="entry name" value="RNGMNOXGNASE"/>
</dbReference>
<proteinExistence type="predicted"/>
<dbReference type="AlphaFoldDB" id="F4PU96"/>
<dbReference type="Pfam" id="PF01494">
    <property type="entry name" value="FAD_binding_3"/>
    <property type="match status" value="1"/>
</dbReference>